<evidence type="ECO:0000256" key="9">
    <source>
        <dbReference type="ARBA" id="ARBA00022927"/>
    </source>
</evidence>
<keyword evidence="8 12" id="KW-0812">Transmembrane</keyword>
<sequence>MGMNVGSGGSSGDPQEMVDINTTPLIDVMLVLLIMLIITIPVQTHAVKLDMPTANPPPSDAAPPPVVELEIDFDGTILWNGNVVPDRATLEGQLLQAAHQDPQPEFHIRPNKLVEYKYVAAVLASAQRLGVTNIGLVGNEQFM</sequence>
<dbReference type="RefSeq" id="WP_093281750.1">
    <property type="nucleotide sequence ID" value="NZ_FOFS01000002.1"/>
</dbReference>
<comment type="similarity">
    <text evidence="3 12">Belongs to the ExbD/TolR family.</text>
</comment>
<evidence type="ECO:0000256" key="10">
    <source>
        <dbReference type="ARBA" id="ARBA00022989"/>
    </source>
</evidence>
<feature type="transmembrane region" description="Helical" evidence="13">
    <location>
        <begin position="20"/>
        <end position="42"/>
    </location>
</feature>
<dbReference type="EMBL" id="FOFS01000002">
    <property type="protein sequence ID" value="SEP86315.1"/>
    <property type="molecule type" value="Genomic_DNA"/>
</dbReference>
<evidence type="ECO:0000256" key="13">
    <source>
        <dbReference type="SAM" id="Phobius"/>
    </source>
</evidence>
<reference evidence="14 15" key="1">
    <citation type="submission" date="2016-10" db="EMBL/GenBank/DDBJ databases">
        <authorList>
            <person name="de Groot N.N."/>
        </authorList>
    </citation>
    <scope>NUCLEOTIDE SEQUENCE [LARGE SCALE GENOMIC DNA]</scope>
    <source>
        <strain evidence="14 15">DSM 25927</strain>
    </source>
</reference>
<keyword evidence="15" id="KW-1185">Reference proteome</keyword>
<keyword evidence="7" id="KW-0997">Cell inner membrane</keyword>
<gene>
    <name evidence="14" type="ORF">SAMN04488038_10227</name>
</gene>
<dbReference type="Gene3D" id="3.30.420.270">
    <property type="match status" value="1"/>
</dbReference>
<dbReference type="GO" id="GO:0022857">
    <property type="term" value="F:transmembrane transporter activity"/>
    <property type="evidence" value="ECO:0007669"/>
    <property type="project" value="InterPro"/>
</dbReference>
<dbReference type="GO" id="GO:0015031">
    <property type="term" value="P:protein transport"/>
    <property type="evidence" value="ECO:0007669"/>
    <property type="project" value="UniProtKB-KW"/>
</dbReference>
<evidence type="ECO:0000256" key="1">
    <source>
        <dbReference type="ARBA" id="ARBA00003540"/>
    </source>
</evidence>
<protein>
    <submittedName>
        <fullName evidence="14">Outer membrane transport energization protein ExbD</fullName>
    </submittedName>
</protein>
<dbReference type="OrthoDB" id="8687098at2"/>
<evidence type="ECO:0000256" key="6">
    <source>
        <dbReference type="ARBA" id="ARBA00022475"/>
    </source>
</evidence>
<evidence type="ECO:0000256" key="5">
    <source>
        <dbReference type="ARBA" id="ARBA00022448"/>
    </source>
</evidence>
<keyword evidence="5 12" id="KW-0813">Transport</keyword>
<dbReference type="GO" id="GO:0005886">
    <property type="term" value="C:plasma membrane"/>
    <property type="evidence" value="ECO:0007669"/>
    <property type="project" value="UniProtKB-SubCell"/>
</dbReference>
<name>A0A1H9BBU3_9GAMM</name>
<evidence type="ECO:0000256" key="12">
    <source>
        <dbReference type="RuleBase" id="RU003879"/>
    </source>
</evidence>
<evidence type="ECO:0000256" key="11">
    <source>
        <dbReference type="ARBA" id="ARBA00023136"/>
    </source>
</evidence>
<dbReference type="AlphaFoldDB" id="A0A1H9BBU3"/>
<dbReference type="PANTHER" id="PTHR30558">
    <property type="entry name" value="EXBD MEMBRANE COMPONENT OF PMF-DRIVEN MACROMOLECULE IMPORT SYSTEM"/>
    <property type="match status" value="1"/>
</dbReference>
<dbReference type="InterPro" id="IPR003400">
    <property type="entry name" value="ExbD"/>
</dbReference>
<organism evidence="14 15">
    <name type="scientific">Solimonas aquatica</name>
    <dbReference type="NCBI Taxonomy" id="489703"/>
    <lineage>
        <taxon>Bacteria</taxon>
        <taxon>Pseudomonadati</taxon>
        <taxon>Pseudomonadota</taxon>
        <taxon>Gammaproteobacteria</taxon>
        <taxon>Nevskiales</taxon>
        <taxon>Nevskiaceae</taxon>
        <taxon>Solimonas</taxon>
    </lineage>
</organism>
<keyword evidence="11 13" id="KW-0472">Membrane</keyword>
<dbReference type="Pfam" id="PF02472">
    <property type="entry name" value="ExbD"/>
    <property type="match status" value="1"/>
</dbReference>
<comment type="function">
    <text evidence="1">Involved in the TonB-dependent energy-dependent transport of various receptor-bound substrates.</text>
</comment>
<dbReference type="STRING" id="489703.SAMN04488038_10227"/>
<keyword evidence="6" id="KW-1003">Cell membrane</keyword>
<evidence type="ECO:0000256" key="4">
    <source>
        <dbReference type="ARBA" id="ARBA00011471"/>
    </source>
</evidence>
<dbReference type="Proteomes" id="UP000199233">
    <property type="component" value="Unassembled WGS sequence"/>
</dbReference>
<comment type="subunit">
    <text evidence="4">The accessory proteins ExbB and ExbD seem to form a complex with TonB.</text>
</comment>
<evidence type="ECO:0000256" key="8">
    <source>
        <dbReference type="ARBA" id="ARBA00022692"/>
    </source>
</evidence>
<accession>A0A1H9BBU3</accession>
<comment type="subcellular location">
    <subcellularLocation>
        <location evidence="2">Cell inner membrane</location>
        <topology evidence="2">Single-pass type II membrane protein</topology>
    </subcellularLocation>
    <subcellularLocation>
        <location evidence="12">Cell membrane</location>
        <topology evidence="12">Single-pass type II membrane protein</topology>
    </subcellularLocation>
</comment>
<evidence type="ECO:0000256" key="2">
    <source>
        <dbReference type="ARBA" id="ARBA00004249"/>
    </source>
</evidence>
<dbReference type="PANTHER" id="PTHR30558:SF12">
    <property type="entry name" value="BIOPOLYMER TRANSPORT PROTEIN EXBD"/>
    <property type="match status" value="1"/>
</dbReference>
<evidence type="ECO:0000313" key="15">
    <source>
        <dbReference type="Proteomes" id="UP000199233"/>
    </source>
</evidence>
<keyword evidence="9 12" id="KW-0653">Protein transport</keyword>
<evidence type="ECO:0000256" key="3">
    <source>
        <dbReference type="ARBA" id="ARBA00005811"/>
    </source>
</evidence>
<evidence type="ECO:0000313" key="14">
    <source>
        <dbReference type="EMBL" id="SEP86315.1"/>
    </source>
</evidence>
<keyword evidence="10 13" id="KW-1133">Transmembrane helix</keyword>
<proteinExistence type="inferred from homology"/>
<evidence type="ECO:0000256" key="7">
    <source>
        <dbReference type="ARBA" id="ARBA00022519"/>
    </source>
</evidence>